<accession>A0A914ZG83</accession>
<dbReference type="PANTHER" id="PTHR28547">
    <property type="entry name" value="PROTEIN MMS22-LIKE"/>
    <property type="match status" value="1"/>
</dbReference>
<dbReference type="InterPro" id="IPR029425">
    <property type="entry name" value="MMS22L_N"/>
</dbReference>
<dbReference type="WBParaSite" id="PgB03_g081_t06">
    <property type="protein sequence ID" value="PgB03_g081_t06"/>
    <property type="gene ID" value="PgB03_g081"/>
</dbReference>
<dbReference type="GO" id="GO:0000724">
    <property type="term" value="P:double-strand break repair via homologous recombination"/>
    <property type="evidence" value="ECO:0007669"/>
    <property type="project" value="InterPro"/>
</dbReference>
<name>A0A914ZG83_PARUN</name>
<protein>
    <submittedName>
        <fullName evidence="3">Protein MMS22-like N-terminal domain-containing protein</fullName>
    </submittedName>
</protein>
<reference evidence="3" key="1">
    <citation type="submission" date="2022-11" db="UniProtKB">
        <authorList>
            <consortium name="WormBaseParasite"/>
        </authorList>
    </citation>
    <scope>IDENTIFICATION</scope>
</reference>
<dbReference type="AlphaFoldDB" id="A0A914ZG83"/>
<dbReference type="Pfam" id="PF14910">
    <property type="entry name" value="MMS22L_N"/>
    <property type="match status" value="1"/>
</dbReference>
<dbReference type="InterPro" id="IPR042320">
    <property type="entry name" value="MMS22-like"/>
</dbReference>
<keyword evidence="2" id="KW-1185">Reference proteome</keyword>
<organism evidence="2 3">
    <name type="scientific">Parascaris univalens</name>
    <name type="common">Nematode worm</name>
    <dbReference type="NCBI Taxonomy" id="6257"/>
    <lineage>
        <taxon>Eukaryota</taxon>
        <taxon>Metazoa</taxon>
        <taxon>Ecdysozoa</taxon>
        <taxon>Nematoda</taxon>
        <taxon>Chromadorea</taxon>
        <taxon>Rhabditida</taxon>
        <taxon>Spirurina</taxon>
        <taxon>Ascaridomorpha</taxon>
        <taxon>Ascaridoidea</taxon>
        <taxon>Ascarididae</taxon>
        <taxon>Parascaris</taxon>
    </lineage>
</organism>
<sequence>MPLLKDTQVDLFASESELPEWRCSEWSCANRNSTRIADYCSLPSVQYSLPPFIKLSTCRISFHLLNDEKGNAMVFGCLRMLFSRIMNGATETLMVDLDRCLCYISMAAKNMQLAGKSCTVALIARYFRAFLVQIGTIRRYVLNSHSFTTRSIETNYPAHATLMVWMTAFRIFDLLKDSAVDFELLYPIGDSNASEQAATLIAYGLLTTAKVTERPFMCKCACFAWQQLHSCMSDAFWRMFSWLFRLCVGAVTFNYPTNPSSVMFLELCEARDSISSETFSDVLCSLDWRPANLRLLPGKATNSCLECLRQILLKTADHRNALIRLYTFFGSRNAEELTGAESILQHYFNVLCARIMEPSPMSTLCELSRESGKAWLEAMKGHCVDVELREDLNEWDIFIRVATVVCSKCESVWRSFKPRIFSKFTPKRFREMPISSLIEMLTLFLAFAYSTDTREVCEKTSMLIMSIFESSGKDRQEVLLRAVHCQILMHAERGLDDASIIKSLISLTDKLNEADSSDIYAESYLFAAQKGLELSSLHRFLPRMSSADITRILEASTHFTTVSACLWKVAVERLLMSDASHSIVFLTTQLRYRCVDNPMLASQRMALITSVLLSEKAPWTNTAFEFLIEFFQSLDGEIRFPIESILPLWFALVLTHIENDGLTDVSQFICTGFRSFAQDKGFPSKEFSSDISSTDAAVRWIFESVSEIARRNEMWAREAMLRWLEPVACVLQKVLLKSTMEVCTQSCRIASYIFRFASRLIYRSAGECNFNQSLFVRLCKLYIQNTLIVRNFEATFLDESVPNYFCGLLMLPIASSSYLQRIAVDIIEKFSLDYSLKQKMKRLLGDHPRFIPILYAACKADSNAFKFLTAIA</sequence>
<dbReference type="GO" id="GO:0043596">
    <property type="term" value="C:nuclear replication fork"/>
    <property type="evidence" value="ECO:0007669"/>
    <property type="project" value="TreeGrafter"/>
</dbReference>
<evidence type="ECO:0000313" key="2">
    <source>
        <dbReference type="Proteomes" id="UP000887569"/>
    </source>
</evidence>
<dbReference type="Proteomes" id="UP000887569">
    <property type="component" value="Unplaced"/>
</dbReference>
<evidence type="ECO:0000259" key="1">
    <source>
        <dbReference type="Pfam" id="PF14910"/>
    </source>
</evidence>
<dbReference type="GO" id="GO:0031297">
    <property type="term" value="P:replication fork processing"/>
    <property type="evidence" value="ECO:0007669"/>
    <property type="project" value="InterPro"/>
</dbReference>
<feature type="domain" description="Protein MMS22-like N-terminal" evidence="1">
    <location>
        <begin position="373"/>
        <end position="502"/>
    </location>
</feature>
<evidence type="ECO:0000313" key="3">
    <source>
        <dbReference type="WBParaSite" id="PgB03_g081_t06"/>
    </source>
</evidence>
<dbReference type="PANTHER" id="PTHR28547:SF1">
    <property type="entry name" value="PROTEIN MMS22-LIKE"/>
    <property type="match status" value="1"/>
</dbReference>
<proteinExistence type="predicted"/>